<keyword evidence="1" id="KW-0175">Coiled coil</keyword>
<keyword evidence="3" id="KW-1185">Reference proteome</keyword>
<organism evidence="2 3">
    <name type="scientific">Zophobas morio</name>
    <dbReference type="NCBI Taxonomy" id="2755281"/>
    <lineage>
        <taxon>Eukaryota</taxon>
        <taxon>Metazoa</taxon>
        <taxon>Ecdysozoa</taxon>
        <taxon>Arthropoda</taxon>
        <taxon>Hexapoda</taxon>
        <taxon>Insecta</taxon>
        <taxon>Pterygota</taxon>
        <taxon>Neoptera</taxon>
        <taxon>Endopterygota</taxon>
        <taxon>Coleoptera</taxon>
        <taxon>Polyphaga</taxon>
        <taxon>Cucujiformia</taxon>
        <taxon>Tenebrionidae</taxon>
        <taxon>Zophobas</taxon>
    </lineage>
</organism>
<name>A0AA38J491_9CUCU</name>
<gene>
    <name evidence="2" type="ORF">Zmor_001008</name>
</gene>
<accession>A0AA38J491</accession>
<reference evidence="2" key="1">
    <citation type="journal article" date="2023" name="G3 (Bethesda)">
        <title>Whole genome assemblies of Zophobas morio and Tenebrio molitor.</title>
        <authorList>
            <person name="Kaur S."/>
            <person name="Stinson S.A."/>
            <person name="diCenzo G.C."/>
        </authorList>
    </citation>
    <scope>NUCLEOTIDE SEQUENCE</scope>
    <source>
        <strain evidence="2">QUZm001</strain>
    </source>
</reference>
<dbReference type="EMBL" id="JALNTZ010000001">
    <property type="protein sequence ID" value="KAJ3665516.1"/>
    <property type="molecule type" value="Genomic_DNA"/>
</dbReference>
<dbReference type="Proteomes" id="UP001168821">
    <property type="component" value="Unassembled WGS sequence"/>
</dbReference>
<comment type="caution">
    <text evidence="2">The sequence shown here is derived from an EMBL/GenBank/DDBJ whole genome shotgun (WGS) entry which is preliminary data.</text>
</comment>
<protein>
    <submittedName>
        <fullName evidence="2">Uncharacterized protein</fullName>
    </submittedName>
</protein>
<evidence type="ECO:0000313" key="3">
    <source>
        <dbReference type="Proteomes" id="UP001168821"/>
    </source>
</evidence>
<proteinExistence type="predicted"/>
<dbReference type="AlphaFoldDB" id="A0AA38J491"/>
<evidence type="ECO:0000313" key="2">
    <source>
        <dbReference type="EMBL" id="KAJ3665516.1"/>
    </source>
</evidence>
<sequence length="218" mass="25039">MTTSDALKELVDVTSNVEEVAHELEASDISSDSGSEISLSDKIVLESNEKRLRQRISSLQTSIMNLKEQLKLEKELWREDLEQIRSLQQQQQEMKCSCAHRVKSKENVKCDILSKTSSVSTMSSGETTSKKKEDILKTHSIKQLLELQNYKRKLAETENMCNLELTRVKQSLEDLKTLQTIATGWGQNSEKIENERKFSKSEGQPIREIFVNMYSKHE</sequence>
<feature type="coiled-coil region" evidence="1">
    <location>
        <begin position="49"/>
        <end position="87"/>
    </location>
</feature>
<evidence type="ECO:0000256" key="1">
    <source>
        <dbReference type="SAM" id="Coils"/>
    </source>
</evidence>